<dbReference type="CDD" id="cd00096">
    <property type="entry name" value="Ig"/>
    <property type="match status" value="1"/>
</dbReference>
<dbReference type="EMBL" id="JAWQEG010005251">
    <property type="protein sequence ID" value="KAK3858636.1"/>
    <property type="molecule type" value="Genomic_DNA"/>
</dbReference>
<proteinExistence type="predicted"/>
<evidence type="ECO:0000313" key="3">
    <source>
        <dbReference type="EMBL" id="KAK3858636.1"/>
    </source>
</evidence>
<keyword evidence="4" id="KW-1185">Reference proteome</keyword>
<dbReference type="InterPro" id="IPR013151">
    <property type="entry name" value="Immunoglobulin_dom"/>
</dbReference>
<protein>
    <recommendedName>
        <fullName evidence="2">Ig-like domain-containing protein</fullName>
    </recommendedName>
</protein>
<gene>
    <name evidence="3" type="ORF">Pcinc_035194</name>
</gene>
<dbReference type="InterPro" id="IPR013783">
    <property type="entry name" value="Ig-like_fold"/>
</dbReference>
<organism evidence="3 4">
    <name type="scientific">Petrolisthes cinctipes</name>
    <name type="common">Flat porcelain crab</name>
    <dbReference type="NCBI Taxonomy" id="88211"/>
    <lineage>
        <taxon>Eukaryota</taxon>
        <taxon>Metazoa</taxon>
        <taxon>Ecdysozoa</taxon>
        <taxon>Arthropoda</taxon>
        <taxon>Crustacea</taxon>
        <taxon>Multicrustacea</taxon>
        <taxon>Malacostraca</taxon>
        <taxon>Eumalacostraca</taxon>
        <taxon>Eucarida</taxon>
        <taxon>Decapoda</taxon>
        <taxon>Pleocyemata</taxon>
        <taxon>Anomura</taxon>
        <taxon>Galatheoidea</taxon>
        <taxon>Porcellanidae</taxon>
        <taxon>Petrolisthes</taxon>
    </lineage>
</organism>
<evidence type="ECO:0000259" key="2">
    <source>
        <dbReference type="PROSITE" id="PS50835"/>
    </source>
</evidence>
<dbReference type="Proteomes" id="UP001286313">
    <property type="component" value="Unassembled WGS sequence"/>
</dbReference>
<feature type="domain" description="Ig-like" evidence="2">
    <location>
        <begin position="93"/>
        <end position="166"/>
    </location>
</feature>
<dbReference type="Gene3D" id="2.60.40.10">
    <property type="entry name" value="Immunoglobulins"/>
    <property type="match status" value="1"/>
</dbReference>
<dbReference type="AlphaFoldDB" id="A0AAE1BX65"/>
<dbReference type="Pfam" id="PF00047">
    <property type="entry name" value="ig"/>
    <property type="match status" value="1"/>
</dbReference>
<name>A0AAE1BX65_PETCI</name>
<sequence>MKYIDHNKFLKEMKKFITADTFMYLMGQDKVYPHRYTFLDQTFRMPPEKRFLQLDDNSLVILNMTAKDVGAYACYTEFSYDLEMGYFDDGFLQGASIEAVMGEETQCSACSAEDIIVWERDGETIVPNTHMYYNTQQNLVITSVRLNESGNYTCFKKRGREKRYVSSIYLLVNDMEAYNNFIYLLHDMAALALIVLLLQPVLVFSGPLSIKRQQLADKIAYLKATCHQLQNILDNKDPLVGFYEIKKQQRLLQMMEALKSGSISRLEVVESEVGAKGNLDKLEMQLLILIGQEI</sequence>
<keyword evidence="1" id="KW-1133">Transmembrane helix</keyword>
<accession>A0AAE1BX65</accession>
<reference evidence="3" key="1">
    <citation type="submission" date="2023-10" db="EMBL/GenBank/DDBJ databases">
        <title>Genome assemblies of two species of porcelain crab, Petrolisthes cinctipes and Petrolisthes manimaculis (Anomura: Porcellanidae).</title>
        <authorList>
            <person name="Angst P."/>
        </authorList>
    </citation>
    <scope>NUCLEOTIDE SEQUENCE</scope>
    <source>
        <strain evidence="3">PB745_01</strain>
        <tissue evidence="3">Gill</tissue>
    </source>
</reference>
<dbReference type="InterPro" id="IPR036179">
    <property type="entry name" value="Ig-like_dom_sf"/>
</dbReference>
<comment type="caution">
    <text evidence="3">The sequence shown here is derived from an EMBL/GenBank/DDBJ whole genome shotgun (WGS) entry which is preliminary data.</text>
</comment>
<keyword evidence="1" id="KW-0812">Transmembrane</keyword>
<dbReference type="InterPro" id="IPR007110">
    <property type="entry name" value="Ig-like_dom"/>
</dbReference>
<dbReference type="PROSITE" id="PS50835">
    <property type="entry name" value="IG_LIKE"/>
    <property type="match status" value="1"/>
</dbReference>
<evidence type="ECO:0000256" key="1">
    <source>
        <dbReference type="SAM" id="Phobius"/>
    </source>
</evidence>
<feature type="transmembrane region" description="Helical" evidence="1">
    <location>
        <begin position="181"/>
        <end position="204"/>
    </location>
</feature>
<keyword evidence="1" id="KW-0472">Membrane</keyword>
<evidence type="ECO:0000313" key="4">
    <source>
        <dbReference type="Proteomes" id="UP001286313"/>
    </source>
</evidence>
<dbReference type="SUPFAM" id="SSF48726">
    <property type="entry name" value="Immunoglobulin"/>
    <property type="match status" value="2"/>
</dbReference>